<feature type="binding site" evidence="17">
    <location>
        <position position="82"/>
    </location>
    <ligand>
        <name>ATP</name>
        <dbReference type="ChEBI" id="CHEBI:30616"/>
    </ligand>
</feature>
<keyword evidence="8 21" id="KW-0418">Kinase</keyword>
<keyword evidence="5" id="KW-0808">Transferase</keyword>
<evidence type="ECO:0000256" key="19">
    <source>
        <dbReference type="SAM" id="Phobius"/>
    </source>
</evidence>
<dbReference type="GO" id="GO:0046872">
    <property type="term" value="F:metal ion binding"/>
    <property type="evidence" value="ECO:0007669"/>
    <property type="project" value="UniProtKB-KW"/>
</dbReference>
<proteinExistence type="inferred from homology"/>
<dbReference type="InterPro" id="IPR036938">
    <property type="entry name" value="PAP2/HPO_sf"/>
</dbReference>
<feature type="transmembrane region" description="Helical" evidence="19">
    <location>
        <begin position="220"/>
        <end position="241"/>
    </location>
</feature>
<keyword evidence="7 17" id="KW-0547">Nucleotide-binding</keyword>
<evidence type="ECO:0000256" key="10">
    <source>
        <dbReference type="ARBA" id="ARBA00022989"/>
    </source>
</evidence>
<feature type="binding site" evidence="17">
    <location>
        <position position="22"/>
    </location>
    <ligand>
        <name>ATP</name>
        <dbReference type="ChEBI" id="CHEBI:30616"/>
    </ligand>
</feature>
<sequence>MFEHKKINHNNRKHSILDSFNYAIEGIINAIIIERHMKIHVIVTIFVVIISLFLKLDIISLAILGITIGIVWITELINTAIEGFADIIEPKYHPQVKFIKDVASGAVFVSAVLATFIGYLIFIGHLRKSSMQIFKFLKSSYAHTLAVIFVIVSILVIALKSYYKSGSPLEGGKPSGHSALAFSAWAAILFISNNIVIVALGFFIAVLVAQSRIKNGIHNFSEVFFGAALGGSVTYLILLLLKLF</sequence>
<evidence type="ECO:0000256" key="3">
    <source>
        <dbReference type="ARBA" id="ARBA00022475"/>
    </source>
</evidence>
<keyword evidence="10 19" id="KW-1133">Transmembrane helix</keyword>
<protein>
    <submittedName>
        <fullName evidence="21">Diacylglycerol kinase (ATP)</fullName>
    </submittedName>
</protein>
<feature type="domain" description="Phosphatidic acid phosphatase type 2/haloperoxidase" evidence="20">
    <location>
        <begin position="141"/>
        <end position="238"/>
    </location>
</feature>
<feature type="transmembrane region" description="Helical" evidence="19">
    <location>
        <begin position="102"/>
        <end position="123"/>
    </location>
</feature>
<evidence type="ECO:0000256" key="8">
    <source>
        <dbReference type="ARBA" id="ARBA00022777"/>
    </source>
</evidence>
<keyword evidence="4" id="KW-0444">Lipid biosynthesis</keyword>
<feature type="transmembrane region" description="Helical" evidence="19">
    <location>
        <begin position="41"/>
        <end position="74"/>
    </location>
</feature>
<evidence type="ECO:0000256" key="5">
    <source>
        <dbReference type="ARBA" id="ARBA00022679"/>
    </source>
</evidence>
<dbReference type="GO" id="GO:0005886">
    <property type="term" value="C:plasma membrane"/>
    <property type="evidence" value="ECO:0007669"/>
    <property type="project" value="UniProtKB-SubCell"/>
</dbReference>
<feature type="active site" description="Proton acceptor" evidence="15">
    <location>
        <position position="75"/>
    </location>
</feature>
<dbReference type="Pfam" id="PF01219">
    <property type="entry name" value="DAGK_prokar"/>
    <property type="match status" value="1"/>
</dbReference>
<comment type="caution">
    <text evidence="21">The sequence shown here is derived from an EMBL/GenBank/DDBJ whole genome shotgun (WGS) entry which is preliminary data.</text>
</comment>
<dbReference type="GO" id="GO:0005524">
    <property type="term" value="F:ATP binding"/>
    <property type="evidence" value="ECO:0007669"/>
    <property type="project" value="UniProtKB-KW"/>
</dbReference>
<keyword evidence="22" id="KW-1185">Reference proteome</keyword>
<evidence type="ECO:0000256" key="13">
    <source>
        <dbReference type="ARBA" id="ARBA00023209"/>
    </source>
</evidence>
<reference evidence="21 22" key="1">
    <citation type="submission" date="2019-03" db="EMBL/GenBank/DDBJ databases">
        <title>Genomic Encyclopedia of Type Strains, Phase IV (KMG-IV): sequencing the most valuable type-strain genomes for metagenomic binning, comparative biology and taxonomic classification.</title>
        <authorList>
            <person name="Goeker M."/>
        </authorList>
    </citation>
    <scope>NUCLEOTIDE SEQUENCE [LARGE SCALE GENOMIC DNA]</scope>
    <source>
        <strain evidence="21 22">DSM 100055</strain>
    </source>
</reference>
<dbReference type="PANTHER" id="PTHR34299:SF1">
    <property type="entry name" value="DIACYLGLYCEROL KINASE"/>
    <property type="match status" value="1"/>
</dbReference>
<name>A0AA46I5Y7_9FUSO</name>
<feature type="transmembrane region" description="Helical" evidence="19">
    <location>
        <begin position="144"/>
        <end position="163"/>
    </location>
</feature>
<dbReference type="EMBL" id="SOBG01000002">
    <property type="protein sequence ID" value="TDT71862.1"/>
    <property type="molecule type" value="Genomic_DNA"/>
</dbReference>
<dbReference type="Proteomes" id="UP000294678">
    <property type="component" value="Unassembled WGS sequence"/>
</dbReference>
<dbReference type="PANTHER" id="PTHR34299">
    <property type="entry name" value="DIACYLGLYCEROL KINASE"/>
    <property type="match status" value="1"/>
</dbReference>
<feature type="binding site" evidence="17">
    <location>
        <position position="34"/>
    </location>
    <ligand>
        <name>ATP</name>
        <dbReference type="ChEBI" id="CHEBI:30616"/>
    </ligand>
</feature>
<dbReference type="Gene3D" id="1.20.144.10">
    <property type="entry name" value="Phosphatidic acid phosphatase type 2/haloperoxidase"/>
    <property type="match status" value="1"/>
</dbReference>
<dbReference type="RefSeq" id="WP_166667327.1">
    <property type="nucleotide sequence ID" value="NZ_SOBG01000002.1"/>
</dbReference>
<evidence type="ECO:0000256" key="6">
    <source>
        <dbReference type="ARBA" id="ARBA00022692"/>
    </source>
</evidence>
<dbReference type="SMART" id="SM00014">
    <property type="entry name" value="acidPPc"/>
    <property type="match status" value="1"/>
</dbReference>
<gene>
    <name evidence="21" type="ORF">EV215_0554</name>
</gene>
<feature type="binding site" evidence="18">
    <location>
        <position position="82"/>
    </location>
    <ligand>
        <name>a divalent metal cation</name>
        <dbReference type="ChEBI" id="CHEBI:60240"/>
    </ligand>
</feature>
<feature type="transmembrane region" description="Helical" evidence="19">
    <location>
        <begin position="183"/>
        <end position="208"/>
    </location>
</feature>
<evidence type="ECO:0000256" key="15">
    <source>
        <dbReference type="PIRSR" id="PIRSR600829-1"/>
    </source>
</evidence>
<keyword evidence="14" id="KW-1208">Phospholipid metabolism</keyword>
<feature type="binding site" evidence="16">
    <location>
        <position position="75"/>
    </location>
    <ligand>
        <name>substrate</name>
    </ligand>
</feature>
<evidence type="ECO:0000256" key="12">
    <source>
        <dbReference type="ARBA" id="ARBA00023136"/>
    </source>
</evidence>
<keyword evidence="11" id="KW-0443">Lipid metabolism</keyword>
<keyword evidence="9 17" id="KW-0067">ATP-binding</keyword>
<evidence type="ECO:0000259" key="20">
    <source>
        <dbReference type="SMART" id="SM00014"/>
    </source>
</evidence>
<evidence type="ECO:0000256" key="17">
    <source>
        <dbReference type="PIRSR" id="PIRSR600829-3"/>
    </source>
</evidence>
<evidence type="ECO:0000256" key="11">
    <source>
        <dbReference type="ARBA" id="ARBA00023098"/>
    </source>
</evidence>
<dbReference type="GO" id="GO:0008654">
    <property type="term" value="P:phospholipid biosynthetic process"/>
    <property type="evidence" value="ECO:0007669"/>
    <property type="project" value="UniProtKB-KW"/>
</dbReference>
<accession>A0AA46I5Y7</accession>
<dbReference type="InterPro" id="IPR000326">
    <property type="entry name" value="PAP2/HPO"/>
</dbReference>
<keyword evidence="13" id="KW-0594">Phospholipid biosynthesis</keyword>
<evidence type="ECO:0000256" key="7">
    <source>
        <dbReference type="ARBA" id="ARBA00022741"/>
    </source>
</evidence>
<dbReference type="Gene3D" id="1.10.287.3610">
    <property type="match status" value="1"/>
</dbReference>
<dbReference type="GO" id="GO:0016301">
    <property type="term" value="F:kinase activity"/>
    <property type="evidence" value="ECO:0007669"/>
    <property type="project" value="UniProtKB-KW"/>
</dbReference>
<keyword evidence="3" id="KW-1003">Cell membrane</keyword>
<organism evidence="21 22">
    <name type="scientific">Hypnocyclicus thermotrophus</name>
    <dbReference type="NCBI Taxonomy" id="1627895"/>
    <lineage>
        <taxon>Bacteria</taxon>
        <taxon>Fusobacteriati</taxon>
        <taxon>Fusobacteriota</taxon>
        <taxon>Fusobacteriia</taxon>
        <taxon>Fusobacteriales</taxon>
        <taxon>Fusobacteriaceae</taxon>
        <taxon>Hypnocyclicus</taxon>
    </lineage>
</organism>
<evidence type="ECO:0000256" key="9">
    <source>
        <dbReference type="ARBA" id="ARBA00022840"/>
    </source>
</evidence>
<keyword evidence="18" id="KW-0479">Metal-binding</keyword>
<comment type="similarity">
    <text evidence="2">Belongs to the bacterial diacylglycerol kinase family.</text>
</comment>
<dbReference type="SUPFAM" id="SSF48317">
    <property type="entry name" value="Acid phosphatase/Vanadium-dependent haloperoxidase"/>
    <property type="match status" value="1"/>
</dbReference>
<evidence type="ECO:0000256" key="16">
    <source>
        <dbReference type="PIRSR" id="PIRSR600829-2"/>
    </source>
</evidence>
<evidence type="ECO:0000313" key="21">
    <source>
        <dbReference type="EMBL" id="TDT71862.1"/>
    </source>
</evidence>
<comment type="cofactor">
    <cofactor evidence="18">
        <name>Mg(2+)</name>
        <dbReference type="ChEBI" id="CHEBI:18420"/>
    </cofactor>
    <text evidence="18">Mn(2+), Zn(2+), Cd(2+) and Co(2+) support activity to lesser extents.</text>
</comment>
<keyword evidence="12 19" id="KW-0472">Membrane</keyword>
<keyword evidence="6 19" id="KW-0812">Transmembrane</keyword>
<evidence type="ECO:0000256" key="14">
    <source>
        <dbReference type="ARBA" id="ARBA00023264"/>
    </source>
</evidence>
<feature type="binding site" evidence="18">
    <location>
        <position position="34"/>
    </location>
    <ligand>
        <name>a divalent metal cation</name>
        <dbReference type="ChEBI" id="CHEBI:60240"/>
    </ligand>
</feature>
<feature type="binding site" evidence="17">
    <location>
        <begin position="100"/>
        <end position="101"/>
    </location>
    <ligand>
        <name>ATP</name>
        <dbReference type="ChEBI" id="CHEBI:30616"/>
    </ligand>
</feature>
<comment type="subcellular location">
    <subcellularLocation>
        <location evidence="1">Cell membrane</location>
        <topology evidence="1">Multi-pass membrane protein</topology>
    </subcellularLocation>
</comment>
<dbReference type="InterPro" id="IPR000829">
    <property type="entry name" value="DAGK"/>
</dbReference>
<evidence type="ECO:0000256" key="1">
    <source>
        <dbReference type="ARBA" id="ARBA00004651"/>
    </source>
</evidence>
<dbReference type="InterPro" id="IPR036945">
    <property type="entry name" value="DAGK_sf"/>
</dbReference>
<evidence type="ECO:0000256" key="18">
    <source>
        <dbReference type="PIRSR" id="PIRSR600829-4"/>
    </source>
</evidence>
<keyword evidence="18" id="KW-0460">Magnesium</keyword>
<dbReference type="Pfam" id="PF01569">
    <property type="entry name" value="PAP2"/>
    <property type="match status" value="1"/>
</dbReference>
<dbReference type="AlphaFoldDB" id="A0AA46I5Y7"/>
<evidence type="ECO:0000256" key="4">
    <source>
        <dbReference type="ARBA" id="ARBA00022516"/>
    </source>
</evidence>
<feature type="binding site" evidence="16">
    <location>
        <position position="104"/>
    </location>
    <ligand>
        <name>substrate</name>
    </ligand>
</feature>
<evidence type="ECO:0000256" key="2">
    <source>
        <dbReference type="ARBA" id="ARBA00005967"/>
    </source>
</evidence>
<evidence type="ECO:0000313" key="22">
    <source>
        <dbReference type="Proteomes" id="UP000294678"/>
    </source>
</evidence>